<dbReference type="EMBL" id="AFQF01000719">
    <property type="protein sequence ID" value="EGU87124.1"/>
    <property type="molecule type" value="Genomic_DNA"/>
</dbReference>
<evidence type="ECO:0000313" key="2">
    <source>
        <dbReference type="EMBL" id="EGU87124.1"/>
    </source>
</evidence>
<comment type="caution">
    <text evidence="2">The sequence shown here is derived from an EMBL/GenBank/DDBJ whole genome shotgun (WGS) entry which is preliminary data.</text>
</comment>
<proteinExistence type="predicted"/>
<keyword evidence="1" id="KW-1133">Transmembrane helix</keyword>
<protein>
    <submittedName>
        <fullName evidence="2">Uncharacterized protein</fullName>
    </submittedName>
</protein>
<feature type="transmembrane region" description="Helical" evidence="1">
    <location>
        <begin position="61"/>
        <end position="81"/>
    </location>
</feature>
<dbReference type="OrthoDB" id="5015216at2759"/>
<name>F9F7I8_FUSOF</name>
<organism evidence="2">
    <name type="scientific">Fusarium oxysporum (strain Fo5176)</name>
    <name type="common">Fusarium vascular wilt</name>
    <dbReference type="NCBI Taxonomy" id="660025"/>
    <lineage>
        <taxon>Eukaryota</taxon>
        <taxon>Fungi</taxon>
        <taxon>Dikarya</taxon>
        <taxon>Ascomycota</taxon>
        <taxon>Pezizomycotina</taxon>
        <taxon>Sordariomycetes</taxon>
        <taxon>Hypocreomycetidae</taxon>
        <taxon>Hypocreales</taxon>
        <taxon>Nectriaceae</taxon>
        <taxon>Fusarium</taxon>
        <taxon>Fusarium oxysporum species complex</taxon>
    </lineage>
</organism>
<sequence length="672" mass="75010">MAVIYVPSDYFHPKFNNLKHRRPARASMNNTVSGIYPSDQMRRWNTIARYGWPVVVSSSTWAITVALIALLYQAVAVRLFLPYTMTLFSLLSEDHREWDVDQFRVAMANTKNPLGALVNTPAQRSLFSSWRKRHRQAGSIALLWFLGAIVLAVFPFLLPLALARGIPVVQGVPGSTKYCSPMLNSSNWMASAHYDKLLSLDMMRSVDAYGYNYSATNAKSIGLPHAKDRVTVSSSCPMWAPACESNNSLQVNINFWVKQSDLGIASKTASENAEFGVLNTCYKLQGRSKLLRKREDGADTYGLLYGTASSGTSGTPYVTEEFTPMERFGYGYNLFTYFTTTRESRQSAWEPNSTLAHEGDLTILFYHIGSILSPSPSDDPIFGTTSAPINGSERYIYTHGIIPVICNTSYAYCPGQDGDCVSLRGNDAIGKYVYKHENSSNRESLGFLELMWINTWIPLFHILTGSSESVYASRTLSLGTTQLVPQLISGHAELVRLALMSRMLLLTAANRAVSGWRKYVSPGLPMWTVNASEDQLATCRLTLMEEQGKITTSAWVIFVVVFIGGILLLVSFTGPLLRYFFWKRLCVFTIRWRLRTAPHLHRIALERGDPSLFWPGDATDEWPTGRGCADRVGLVETCTGYHAVYAPDAQLRYKPKHSSRRADEMDLTGSSS</sequence>
<accession>F9F7I8</accession>
<keyword evidence="1" id="KW-0812">Transmembrane</keyword>
<dbReference type="AlphaFoldDB" id="F9F7I8"/>
<feature type="transmembrane region" description="Helical" evidence="1">
    <location>
        <begin position="141"/>
        <end position="162"/>
    </location>
</feature>
<gene>
    <name evidence="2" type="ORF">FOXB_02363</name>
</gene>
<reference evidence="2" key="1">
    <citation type="journal article" date="2012" name="Mol. Plant Microbe Interact.">
        <title>A highly conserved effector in Fusarium oxysporum is required for full virulence on Arabidopsis.</title>
        <authorList>
            <person name="Thatcher L.F."/>
            <person name="Gardiner D.M."/>
            <person name="Kazan K."/>
            <person name="Manners J."/>
        </authorList>
    </citation>
    <scope>NUCLEOTIDE SEQUENCE [LARGE SCALE GENOMIC DNA]</scope>
    <source>
        <strain evidence="2">Fo5176</strain>
    </source>
</reference>
<feature type="transmembrane region" description="Helical" evidence="1">
    <location>
        <begin position="554"/>
        <end position="581"/>
    </location>
</feature>
<keyword evidence="1" id="KW-0472">Membrane</keyword>
<evidence type="ECO:0000256" key="1">
    <source>
        <dbReference type="SAM" id="Phobius"/>
    </source>
</evidence>